<dbReference type="PANTHER" id="PTHR36441:SF1">
    <property type="entry name" value="DUF503 DOMAIN-CONTAINING PROTEIN"/>
    <property type="match status" value="1"/>
</dbReference>
<evidence type="ECO:0000313" key="2">
    <source>
        <dbReference type="Proteomes" id="UP000037146"/>
    </source>
</evidence>
<organism evidence="1 2">
    <name type="scientific">Peribacillus loiseleuriae</name>
    <dbReference type="NCBI Taxonomy" id="1679170"/>
    <lineage>
        <taxon>Bacteria</taxon>
        <taxon>Bacillati</taxon>
        <taxon>Bacillota</taxon>
        <taxon>Bacilli</taxon>
        <taxon>Bacillales</taxon>
        <taxon>Bacillaceae</taxon>
        <taxon>Peribacillus</taxon>
    </lineage>
</organism>
<accession>A0A0K9GSA1</accession>
<keyword evidence="2" id="KW-1185">Reference proteome</keyword>
<dbReference type="STRING" id="1679170.AC625_07960"/>
<dbReference type="RefSeq" id="WP_049680818.1">
    <property type="nucleotide sequence ID" value="NZ_LFZW01000001.1"/>
</dbReference>
<dbReference type="Pfam" id="PF04456">
    <property type="entry name" value="DUF503"/>
    <property type="match status" value="1"/>
</dbReference>
<gene>
    <name evidence="1" type="ORF">AC625_07960</name>
</gene>
<dbReference type="Proteomes" id="UP000037146">
    <property type="component" value="Unassembled WGS sequence"/>
</dbReference>
<dbReference type="PANTHER" id="PTHR36441">
    <property type="entry name" value="HYPOTHETICAL CYTOSOLIC PROTEIN"/>
    <property type="match status" value="1"/>
</dbReference>
<dbReference type="EMBL" id="LFZW01000001">
    <property type="protein sequence ID" value="KMY49486.1"/>
    <property type="molecule type" value="Genomic_DNA"/>
</dbReference>
<dbReference type="InterPro" id="IPR007546">
    <property type="entry name" value="DUF503"/>
</dbReference>
<evidence type="ECO:0008006" key="3">
    <source>
        <dbReference type="Google" id="ProtNLM"/>
    </source>
</evidence>
<dbReference type="OrthoDB" id="9809023at2"/>
<sequence>MIISSVVCECIIYDAHSLKDKRAVLQRVQTRLKQKFNISVSEVGFQDTWQRTQIAIVAVTSSRKSTEKEIQNALQFLDSFPELERTLTDIEWL</sequence>
<dbReference type="Gene3D" id="3.30.70.1120">
    <property type="entry name" value="TT1725-like"/>
    <property type="match status" value="1"/>
</dbReference>
<evidence type="ECO:0000313" key="1">
    <source>
        <dbReference type="EMBL" id="KMY49486.1"/>
    </source>
</evidence>
<dbReference type="InterPro" id="IPR036746">
    <property type="entry name" value="TT1725-like_sf"/>
</dbReference>
<name>A0A0K9GSA1_9BACI</name>
<dbReference type="AlphaFoldDB" id="A0A0K9GSA1"/>
<protein>
    <recommendedName>
        <fullName evidence="3">YlxP-like protein</fullName>
    </recommendedName>
</protein>
<dbReference type="PATRIC" id="fig|1679170.3.peg.1704"/>
<comment type="caution">
    <text evidence="1">The sequence shown here is derived from an EMBL/GenBank/DDBJ whole genome shotgun (WGS) entry which is preliminary data.</text>
</comment>
<proteinExistence type="predicted"/>
<reference evidence="2" key="1">
    <citation type="submission" date="2015-07" db="EMBL/GenBank/DDBJ databases">
        <title>Genome sequencing project for genomic taxonomy and phylogenomics of Bacillus-like bacteria.</title>
        <authorList>
            <person name="Liu B."/>
            <person name="Wang J."/>
            <person name="Zhu Y."/>
            <person name="Liu G."/>
            <person name="Chen Q."/>
            <person name="Chen Z."/>
            <person name="Lan J."/>
            <person name="Che J."/>
            <person name="Ge C."/>
            <person name="Shi H."/>
            <person name="Pan Z."/>
            <person name="Liu X."/>
        </authorList>
    </citation>
    <scope>NUCLEOTIDE SEQUENCE [LARGE SCALE GENOMIC DNA]</scope>
    <source>
        <strain evidence="2">FJAT-27997</strain>
    </source>
</reference>
<dbReference type="SUPFAM" id="SSF103007">
    <property type="entry name" value="Hypothetical protein TT1725"/>
    <property type="match status" value="1"/>
</dbReference>